<keyword evidence="9" id="KW-1185">Reference proteome</keyword>
<dbReference type="NCBIfam" id="TIGR02273">
    <property type="entry name" value="16S_RimM"/>
    <property type="match status" value="1"/>
</dbReference>
<reference evidence="8 9" key="1">
    <citation type="submission" date="2015-07" db="EMBL/GenBank/DDBJ databases">
        <title>Draft genome sequence of the Amantichitinum ursilacus IGB-41, a new chitin-degrading bacterium.</title>
        <authorList>
            <person name="Kirstahler P."/>
            <person name="Guenther M."/>
            <person name="Grumaz C."/>
            <person name="Rupp S."/>
            <person name="Zibek S."/>
            <person name="Sohn K."/>
        </authorList>
    </citation>
    <scope>NUCLEOTIDE SEQUENCE [LARGE SCALE GENOMIC DNA]</scope>
    <source>
        <strain evidence="8 9">IGB-41</strain>
    </source>
</reference>
<dbReference type="PANTHER" id="PTHR33692">
    <property type="entry name" value="RIBOSOME MATURATION FACTOR RIMM"/>
    <property type="match status" value="1"/>
</dbReference>
<dbReference type="InterPro" id="IPR036976">
    <property type="entry name" value="RimM_N_sf"/>
</dbReference>
<dbReference type="Gene3D" id="2.30.30.240">
    <property type="entry name" value="PRC-barrel domain"/>
    <property type="match status" value="1"/>
</dbReference>
<evidence type="ECO:0000256" key="1">
    <source>
        <dbReference type="ARBA" id="ARBA00022490"/>
    </source>
</evidence>
<evidence type="ECO:0000259" key="7">
    <source>
        <dbReference type="Pfam" id="PF24986"/>
    </source>
</evidence>
<dbReference type="RefSeq" id="WP_083459535.1">
    <property type="nucleotide sequence ID" value="NZ_LAQT01000038.1"/>
</dbReference>
<dbReference type="STRING" id="857265.WG78_21910"/>
<dbReference type="GO" id="GO:0006364">
    <property type="term" value="P:rRNA processing"/>
    <property type="evidence" value="ECO:0007669"/>
    <property type="project" value="UniProtKB-UniRule"/>
</dbReference>
<evidence type="ECO:0000256" key="3">
    <source>
        <dbReference type="ARBA" id="ARBA00022552"/>
    </source>
</evidence>
<evidence type="ECO:0000313" key="9">
    <source>
        <dbReference type="Proteomes" id="UP000037939"/>
    </source>
</evidence>
<name>A0A0N0XFN7_9NEIS</name>
<dbReference type="Pfam" id="PF24986">
    <property type="entry name" value="PRC_RimM"/>
    <property type="match status" value="1"/>
</dbReference>
<keyword evidence="4 5" id="KW-0143">Chaperone</keyword>
<dbReference type="InterPro" id="IPR002676">
    <property type="entry name" value="RimM_N"/>
</dbReference>
<comment type="domain">
    <text evidence="5">The PRC barrel domain binds ribosomal protein uS19.</text>
</comment>
<dbReference type="Gene3D" id="2.40.30.60">
    <property type="entry name" value="RimM"/>
    <property type="match status" value="1"/>
</dbReference>
<keyword evidence="1 5" id="KW-0963">Cytoplasm</keyword>
<organism evidence="8 9">
    <name type="scientific">Amantichitinum ursilacus</name>
    <dbReference type="NCBI Taxonomy" id="857265"/>
    <lineage>
        <taxon>Bacteria</taxon>
        <taxon>Pseudomonadati</taxon>
        <taxon>Pseudomonadota</taxon>
        <taxon>Betaproteobacteria</taxon>
        <taxon>Neisseriales</taxon>
        <taxon>Chitinibacteraceae</taxon>
        <taxon>Amantichitinum</taxon>
    </lineage>
</organism>
<dbReference type="GO" id="GO:0043022">
    <property type="term" value="F:ribosome binding"/>
    <property type="evidence" value="ECO:0007669"/>
    <property type="project" value="InterPro"/>
</dbReference>
<dbReference type="EMBL" id="LAQT01000038">
    <property type="protein sequence ID" value="KPC49220.1"/>
    <property type="molecule type" value="Genomic_DNA"/>
</dbReference>
<comment type="similarity">
    <text evidence="5">Belongs to the RimM family.</text>
</comment>
<dbReference type="SUPFAM" id="SSF50346">
    <property type="entry name" value="PRC-barrel domain"/>
    <property type="match status" value="1"/>
</dbReference>
<evidence type="ECO:0000313" key="8">
    <source>
        <dbReference type="EMBL" id="KPC49220.1"/>
    </source>
</evidence>
<evidence type="ECO:0000256" key="4">
    <source>
        <dbReference type="ARBA" id="ARBA00023186"/>
    </source>
</evidence>
<dbReference type="AlphaFoldDB" id="A0A0N0XFN7"/>
<dbReference type="GO" id="GO:0005737">
    <property type="term" value="C:cytoplasm"/>
    <property type="evidence" value="ECO:0007669"/>
    <property type="project" value="UniProtKB-SubCell"/>
</dbReference>
<dbReference type="Proteomes" id="UP000037939">
    <property type="component" value="Unassembled WGS sequence"/>
</dbReference>
<dbReference type="GO" id="GO:0042274">
    <property type="term" value="P:ribosomal small subunit biogenesis"/>
    <property type="evidence" value="ECO:0007669"/>
    <property type="project" value="UniProtKB-UniRule"/>
</dbReference>
<dbReference type="InterPro" id="IPR009000">
    <property type="entry name" value="Transl_B-barrel_sf"/>
</dbReference>
<comment type="subcellular location">
    <subcellularLocation>
        <location evidence="5">Cytoplasm</location>
    </subcellularLocation>
</comment>
<dbReference type="InterPro" id="IPR056792">
    <property type="entry name" value="PRC_RimM"/>
</dbReference>
<comment type="caution">
    <text evidence="8">The sequence shown here is derived from an EMBL/GenBank/DDBJ whole genome shotgun (WGS) entry which is preliminary data.</text>
</comment>
<proteinExistence type="inferred from homology"/>
<dbReference type="InterPro" id="IPR011961">
    <property type="entry name" value="RimM"/>
</dbReference>
<keyword evidence="3 5" id="KW-0698">rRNA processing</keyword>
<keyword evidence="2 5" id="KW-0690">Ribosome biogenesis</keyword>
<dbReference type="Pfam" id="PF01782">
    <property type="entry name" value="RimM"/>
    <property type="match status" value="1"/>
</dbReference>
<accession>A0A0N0XFN7</accession>
<gene>
    <name evidence="5 8" type="primary">rimM</name>
    <name evidence="8" type="ORF">WG78_21910</name>
</gene>
<dbReference type="InterPro" id="IPR011033">
    <property type="entry name" value="PRC_barrel-like_sf"/>
</dbReference>
<evidence type="ECO:0000256" key="5">
    <source>
        <dbReference type="HAMAP-Rule" id="MF_00014"/>
    </source>
</evidence>
<comment type="subunit">
    <text evidence="5">Binds ribosomal protein uS19.</text>
</comment>
<dbReference type="PATRIC" id="fig|857265.3.peg.4488"/>
<evidence type="ECO:0000256" key="2">
    <source>
        <dbReference type="ARBA" id="ARBA00022517"/>
    </source>
</evidence>
<dbReference type="SUPFAM" id="SSF50447">
    <property type="entry name" value="Translation proteins"/>
    <property type="match status" value="1"/>
</dbReference>
<dbReference type="HAMAP" id="MF_00014">
    <property type="entry name" value="Ribosome_mat_RimM"/>
    <property type="match status" value="1"/>
</dbReference>
<evidence type="ECO:0000259" key="6">
    <source>
        <dbReference type="Pfam" id="PF01782"/>
    </source>
</evidence>
<feature type="domain" description="Ribosome maturation factor RimM PRC barrel" evidence="7">
    <location>
        <begin position="115"/>
        <end position="178"/>
    </location>
</feature>
<feature type="domain" description="RimM N-terminal" evidence="6">
    <location>
        <begin position="22"/>
        <end position="103"/>
    </location>
</feature>
<dbReference type="PANTHER" id="PTHR33692:SF1">
    <property type="entry name" value="RIBOSOME MATURATION FACTOR RIMM"/>
    <property type="match status" value="1"/>
</dbReference>
<comment type="function">
    <text evidence="5">An accessory protein needed during the final step in the assembly of 30S ribosomal subunit, possibly for assembly of the head region. Essential for efficient processing of 16S rRNA. May be needed both before and after RbfA during the maturation of 16S rRNA. It has affinity for free ribosomal 30S subunits but not for 70S ribosomes.</text>
</comment>
<sequence>MAGIKPTAPQSQSIATPDDLVVMGYISGAFGIRGWINVVADTEYADSLFDYKTWWIGRDGAFKPYTLVEGNVQPKKLAAQLEGINDRDIAAALKGALVAVPRSLMPAAEDDEYYWADLIGLAVVNTQGESLGVVDRLFETGANDVLVARDDKVERLLPFVAQVVLKVDLAAKLITVDWGLDY</sequence>
<dbReference type="GO" id="GO:0005840">
    <property type="term" value="C:ribosome"/>
    <property type="evidence" value="ECO:0007669"/>
    <property type="project" value="InterPro"/>
</dbReference>
<protein>
    <recommendedName>
        <fullName evidence="5">Ribosome maturation factor RimM</fullName>
    </recommendedName>
</protein>
<dbReference type="OrthoDB" id="9783509at2"/>